<keyword evidence="3" id="KW-1185">Reference proteome</keyword>
<evidence type="ECO:0000313" key="3">
    <source>
        <dbReference type="Proteomes" id="UP000748531"/>
    </source>
</evidence>
<proteinExistence type="predicted"/>
<feature type="region of interest" description="Disordered" evidence="1">
    <location>
        <begin position="466"/>
        <end position="532"/>
    </location>
</feature>
<dbReference type="EMBL" id="LUCH01000289">
    <property type="protein sequence ID" value="KAF5405548.1"/>
    <property type="molecule type" value="Genomic_DNA"/>
</dbReference>
<evidence type="ECO:0000313" key="2">
    <source>
        <dbReference type="EMBL" id="KAF5405548.1"/>
    </source>
</evidence>
<comment type="caution">
    <text evidence="2">The sequence shown here is derived from an EMBL/GenBank/DDBJ whole genome shotgun (WGS) entry which is preliminary data.</text>
</comment>
<evidence type="ECO:0000256" key="1">
    <source>
        <dbReference type="SAM" id="MobiDB-lite"/>
    </source>
</evidence>
<reference evidence="2" key="1">
    <citation type="submission" date="2019-05" db="EMBL/GenBank/DDBJ databases">
        <title>Annotation for the trematode Paragonimus heterotremus.</title>
        <authorList>
            <person name="Choi Y.-J."/>
        </authorList>
    </citation>
    <scope>NUCLEOTIDE SEQUENCE</scope>
    <source>
        <strain evidence="2">LC</strain>
    </source>
</reference>
<dbReference type="AlphaFoldDB" id="A0A8J4WJK2"/>
<accession>A0A8J4WJK2</accession>
<dbReference type="OrthoDB" id="6259168at2759"/>
<feature type="compositionally biased region" description="Polar residues" evidence="1">
    <location>
        <begin position="669"/>
        <end position="686"/>
    </location>
</feature>
<feature type="region of interest" description="Disordered" evidence="1">
    <location>
        <begin position="749"/>
        <end position="774"/>
    </location>
</feature>
<protein>
    <submittedName>
        <fullName evidence="2">Uncharacterized protein</fullName>
    </submittedName>
</protein>
<organism evidence="2 3">
    <name type="scientific">Paragonimus heterotremus</name>
    <dbReference type="NCBI Taxonomy" id="100268"/>
    <lineage>
        <taxon>Eukaryota</taxon>
        <taxon>Metazoa</taxon>
        <taxon>Spiralia</taxon>
        <taxon>Lophotrochozoa</taxon>
        <taxon>Platyhelminthes</taxon>
        <taxon>Trematoda</taxon>
        <taxon>Digenea</taxon>
        <taxon>Plagiorchiida</taxon>
        <taxon>Troglotremata</taxon>
        <taxon>Troglotrematidae</taxon>
        <taxon>Paragonimus</taxon>
    </lineage>
</organism>
<gene>
    <name evidence="2" type="ORF">PHET_01004</name>
</gene>
<feature type="compositionally biased region" description="Polar residues" evidence="1">
    <location>
        <begin position="759"/>
        <end position="774"/>
    </location>
</feature>
<feature type="compositionally biased region" description="Polar residues" evidence="1">
    <location>
        <begin position="512"/>
        <end position="532"/>
    </location>
</feature>
<sequence length="1218" mass="134449">MLNEYTHFETGNNDEFRGTHINPCTSEYPANWSLLQKLSYETNKRLKKQALKARKIQENEILQIERILNRRRICQREQIAFLRENFHKKPAVDSELLLSEKHFDEYRNSPDASTHGVPPKCNLLERTLVLVHNTPNFTRKNLFETGKHYQAISTDDHIYPLSSRSHIQIDDDGQSAHLEGGKPERRSQSAEILQHNIFSPDLKPITSHQIWDSPMSIPCMVATVGGSPVFENSEQSTQSFIESPQSVPSVTLELTSFQVTSPITQKSQSLQWLRTGSPPVDRQAKLCSNSEHKRAADELFVPIRVSKQPSSACLFATATIPVDLAAPVYTITASNCMHNQSGCTTAVSNMNFRTLPTSSIGVICFQPSVTNHSKNSIRVKEVVSCVDQIHNDVAPRLNSSKSAILTIAEPVGGIHTDGAAAASRLGTTGDIVVSTERLSKCISENASGIVQKTQTVELCLIADSNDGPDSADLHTNEVDENMSQSPKRSILKSGSLKNSPEDAEVTFPRIESPQSREASDTTPSRMRMNESPNMSQFCSNFFERYPCLTPDSGCSESPRSQRKSVRFADELQGVPDLHSRISSGIKMIDFTQLTNTPSVKCLRPTSPNSPISGKPASSVICSKSEIDMTPIRNSRCFDGLVGGARRPSMPVPTQAVTSQHQDAEARTPSDGSSSHPTCVVQQSPNVHSKPPLQPAVKSVSNPSRLNRIAKLGYAEILKGRPKPRQEPDQFVFANQRSTWAPSINRQILSPPLRTHEGSSDQVSPLASPSTNTVQPAQSYVSLASNQSKLSSTDLKGHVRLPPKVLTTAKLDQFTRALSEPRGTTRWRTPSDSETEQLANLTRLTELNYETQLIAPTNPTVLVVQTDSPRLSPDYEGLDRELSEKLKTRQQIPAVSHAIYLKGTTDQHSIPSSETSTPTQHLSPELAVQTGNKGDQSVYHAVNEQNHPFAGLPKATSMDNVPKVSSTSKYFTSGRMLNNTRSTQIIDQAGGDHEAYGYHDLPHIVHNPAMSSARLLQRRPQLTDSNTQQNSGPHSAGTRIQRSYINTATPHTYPAARSKAIRNAPPHLKNPSNMTNAALFDYSRNTLPSILSNTRVHTYGSSLHTPLRSVKTATSDEPPCHLPTQAEPTPVRMAVYASSEDGLSEFLKSERACEQTGRELFGISRPTRSDHTPVRHDYSKLRTQKPGENMSPMSIEEARLLKSLDRLNNRLCDILSDRR</sequence>
<name>A0A8J4WJK2_9TREM</name>
<feature type="region of interest" description="Disordered" evidence="1">
    <location>
        <begin position="642"/>
        <end position="700"/>
    </location>
</feature>
<dbReference type="Proteomes" id="UP000748531">
    <property type="component" value="Unassembled WGS sequence"/>
</dbReference>